<accession>A0ACB8V194</accession>
<name>A0ACB8V194_9EURO</name>
<dbReference type="EMBL" id="JALBCA010000020">
    <property type="protein sequence ID" value="KAI2389994.1"/>
    <property type="molecule type" value="Genomic_DNA"/>
</dbReference>
<protein>
    <submittedName>
        <fullName evidence="1">Uncharacterized protein</fullName>
    </submittedName>
</protein>
<sequence>MAEDSFSKKIKLTGPLIGTHNGRFHADEALAVYLLRMLPEYSSSPVIRTREPGKLEGCSTVVDVGGEYNISTHRYDHHQRGFAETFPGHTTKLSSAGLIYLNFGKDIVSQHMAKPDTDPDVGIIYEKLYTDFIEALDAHDNGISTYDPQGIDAAGLTKRFRNGGVHLAAVVGDMNVADPGEELDEDGLFEKASKFIGDIFSRKLRAATGSWLPARGAVKAAYESRFDVHPSGRVIVFKNGGVPWKEHLYQFEQAAPGVSTLGQTNEPVIGKEVYYVLYPESTEPSSKWRIQCVPQEESSFVSRRPLPDSWRGMRDADLDKVIDADAQRKQLSRPPPGAVFTHASGFIGGHASKEGVLQMASICLAQD</sequence>
<reference evidence="1" key="1">
    <citation type="journal article" date="2022" name="bioRxiv">
        <title>Population genetic analysis of Ophidiomyces ophidiicola, the causative agent of snake fungal disease, indicates recent introductions to the USA.</title>
        <authorList>
            <person name="Ladner J.T."/>
            <person name="Palmer J.M."/>
            <person name="Ettinger C.L."/>
            <person name="Stajich J.E."/>
            <person name="Farrell T.M."/>
            <person name="Glorioso B.M."/>
            <person name="Lawson B."/>
            <person name="Price S.J."/>
            <person name="Stengle A.G."/>
            <person name="Grear D.A."/>
            <person name="Lorch J.M."/>
        </authorList>
    </citation>
    <scope>NUCLEOTIDE SEQUENCE</scope>
    <source>
        <strain evidence="1">NWHC 24266-5</strain>
    </source>
</reference>
<gene>
    <name evidence="1" type="ORF">LOY88_001802</name>
</gene>
<evidence type="ECO:0000313" key="1">
    <source>
        <dbReference type="EMBL" id="KAI2389994.1"/>
    </source>
</evidence>
<comment type="caution">
    <text evidence="1">The sequence shown here is derived from an EMBL/GenBank/DDBJ whole genome shotgun (WGS) entry which is preliminary data.</text>
</comment>
<proteinExistence type="predicted"/>
<organism evidence="1">
    <name type="scientific">Ophidiomyces ophidiicola</name>
    <dbReference type="NCBI Taxonomy" id="1387563"/>
    <lineage>
        <taxon>Eukaryota</taxon>
        <taxon>Fungi</taxon>
        <taxon>Dikarya</taxon>
        <taxon>Ascomycota</taxon>
        <taxon>Pezizomycotina</taxon>
        <taxon>Eurotiomycetes</taxon>
        <taxon>Eurotiomycetidae</taxon>
        <taxon>Onygenales</taxon>
        <taxon>Onygenaceae</taxon>
        <taxon>Ophidiomyces</taxon>
    </lineage>
</organism>